<dbReference type="Proteomes" id="UP000235114">
    <property type="component" value="Unassembled WGS sequence"/>
</dbReference>
<evidence type="ECO:0000313" key="4">
    <source>
        <dbReference type="Proteomes" id="UP000234951"/>
    </source>
</evidence>
<dbReference type="RefSeq" id="WP_101578386.1">
    <property type="nucleotide sequence ID" value="NZ_PGVA01000041.1"/>
</dbReference>
<dbReference type="AlphaFoldDB" id="A0A2N5GIY5"/>
<dbReference type="CDD" id="cd04301">
    <property type="entry name" value="NAT_SF"/>
    <property type="match status" value="1"/>
</dbReference>
<gene>
    <name evidence="2" type="ORF">CU635_15985</name>
    <name evidence="3" type="ORF">CVD25_06965</name>
</gene>
<evidence type="ECO:0000313" key="5">
    <source>
        <dbReference type="Proteomes" id="UP000235114"/>
    </source>
</evidence>
<dbReference type="SUPFAM" id="SSF55729">
    <property type="entry name" value="Acyl-CoA N-acyltransferases (Nat)"/>
    <property type="match status" value="1"/>
</dbReference>
<dbReference type="PANTHER" id="PTHR43072:SF60">
    <property type="entry name" value="L-2,4-DIAMINOBUTYRIC ACID ACETYLTRANSFERASE"/>
    <property type="match status" value="1"/>
</dbReference>
<evidence type="ECO:0000313" key="3">
    <source>
        <dbReference type="EMBL" id="PLR99011.1"/>
    </source>
</evidence>
<keyword evidence="2" id="KW-0808">Transferase</keyword>
<dbReference type="PIRSF" id="PIRSF037663">
    <property type="entry name" value="Acetyltransf_GNAT_prd"/>
    <property type="match status" value="1"/>
</dbReference>
<protein>
    <submittedName>
        <fullName evidence="2">GNAT family N-acetyltransferase</fullName>
    </submittedName>
</protein>
<name>A0A2N5GIY5_9BACI</name>
<comment type="caution">
    <text evidence="2">The sequence shown here is derived from an EMBL/GenBank/DDBJ whole genome shotgun (WGS) entry which is preliminary data.</text>
</comment>
<proteinExistence type="predicted"/>
<dbReference type="InterPro" id="IPR016181">
    <property type="entry name" value="Acyl_CoA_acyltransferase"/>
</dbReference>
<sequence>MIREIAAKDAEKFLELLMEVDDSGFMLFEPGERTSSVKKEETKISQFLANPHTTIFVAEEDNRLTGYIIGIGNTQKRKQHAAYIVIDIRSGYRGHGIGTMLFEKLFEWAKQRGLKRLELTVIKTNAPAYHLYKKMGFKLEGEKIGSLIIDGEAVNEYYMYKWLD</sequence>
<evidence type="ECO:0000259" key="1">
    <source>
        <dbReference type="PROSITE" id="PS51186"/>
    </source>
</evidence>
<dbReference type="PANTHER" id="PTHR43072">
    <property type="entry name" value="N-ACETYLTRANSFERASE"/>
    <property type="match status" value="1"/>
</dbReference>
<dbReference type="EMBL" id="PGVD01000019">
    <property type="protein sequence ID" value="PLR99011.1"/>
    <property type="molecule type" value="Genomic_DNA"/>
</dbReference>
<dbReference type="Gene3D" id="3.40.630.30">
    <property type="match status" value="1"/>
</dbReference>
<dbReference type="PROSITE" id="PS51186">
    <property type="entry name" value="GNAT"/>
    <property type="match status" value="1"/>
</dbReference>
<dbReference type="Proteomes" id="UP000234951">
    <property type="component" value="Unassembled WGS sequence"/>
</dbReference>
<dbReference type="InterPro" id="IPR000182">
    <property type="entry name" value="GNAT_dom"/>
</dbReference>
<dbReference type="EMBL" id="PGVA01000041">
    <property type="protein sequence ID" value="PLR81013.1"/>
    <property type="molecule type" value="Genomic_DNA"/>
</dbReference>
<reference evidence="2 4" key="1">
    <citation type="submission" date="2017-11" db="EMBL/GenBank/DDBJ databases">
        <title>Comparitive Functional Genomics of Dry Heat Resistant strains isolated from the Viking Spacecraft.</title>
        <authorList>
            <person name="Seuylemezian A."/>
            <person name="Cooper K."/>
            <person name="Vaishampayan P."/>
        </authorList>
    </citation>
    <scope>NUCLEOTIDE SEQUENCE [LARGE SCALE GENOMIC DNA]</scope>
    <source>
        <strain evidence="2 4">M4.6</strain>
    </source>
</reference>
<dbReference type="OrthoDB" id="9773249at2"/>
<dbReference type="Pfam" id="PF00583">
    <property type="entry name" value="Acetyltransf_1"/>
    <property type="match status" value="1"/>
</dbReference>
<feature type="domain" description="N-acetyltransferase" evidence="1">
    <location>
        <begin position="1"/>
        <end position="164"/>
    </location>
</feature>
<reference evidence="3 5" key="2">
    <citation type="submission" date="2017-12" db="EMBL/GenBank/DDBJ databases">
        <title>Comparative Functional Genomics of Dry Heat Resistant strains isolated from the Viking Spacecraft.</title>
        <authorList>
            <person name="Seuylemezian A."/>
            <person name="Cooper K."/>
            <person name="Vaishampayan P."/>
        </authorList>
    </citation>
    <scope>NUCLEOTIDE SEQUENCE [LARGE SCALE GENOMIC DNA]</scope>
    <source>
        <strain evidence="3 5">ATCC 29669</strain>
    </source>
</reference>
<dbReference type="InterPro" id="IPR017255">
    <property type="entry name" value="AcTrfase_GNAT_prd"/>
</dbReference>
<organism evidence="2 4">
    <name type="scientific">Bacillus canaveralius</name>
    <dbReference type="NCBI Taxonomy" id="1403243"/>
    <lineage>
        <taxon>Bacteria</taxon>
        <taxon>Bacillati</taxon>
        <taxon>Bacillota</taxon>
        <taxon>Bacilli</taxon>
        <taxon>Bacillales</taxon>
        <taxon>Bacillaceae</taxon>
        <taxon>Bacillus</taxon>
    </lineage>
</organism>
<keyword evidence="5" id="KW-1185">Reference proteome</keyword>
<dbReference type="GO" id="GO:0016747">
    <property type="term" value="F:acyltransferase activity, transferring groups other than amino-acyl groups"/>
    <property type="evidence" value="ECO:0007669"/>
    <property type="project" value="InterPro"/>
</dbReference>
<accession>A0A2N5GIY5</accession>
<evidence type="ECO:0000313" key="2">
    <source>
        <dbReference type="EMBL" id="PLR81013.1"/>
    </source>
</evidence>